<dbReference type="AlphaFoldDB" id="A0AAX1ED41"/>
<protein>
    <submittedName>
        <fullName evidence="2">Uncharacterized protein</fullName>
    </submittedName>
</protein>
<dbReference type="RefSeq" id="WP_135059536.1">
    <property type="nucleotide sequence ID" value="NZ_CP038254.1"/>
</dbReference>
<organism evidence="2 3">
    <name type="scientific">Legionella israelensis</name>
    <dbReference type="NCBI Taxonomy" id="454"/>
    <lineage>
        <taxon>Bacteria</taxon>
        <taxon>Pseudomonadati</taxon>
        <taxon>Pseudomonadota</taxon>
        <taxon>Gammaproteobacteria</taxon>
        <taxon>Legionellales</taxon>
        <taxon>Legionellaceae</taxon>
        <taxon>Legionella</taxon>
    </lineage>
</organism>
<evidence type="ECO:0000256" key="1">
    <source>
        <dbReference type="SAM" id="SignalP"/>
    </source>
</evidence>
<evidence type="ECO:0000313" key="3">
    <source>
        <dbReference type="Proteomes" id="UP000295517"/>
    </source>
</evidence>
<dbReference type="EMBL" id="CP038254">
    <property type="protein sequence ID" value="QBR83041.1"/>
    <property type="molecule type" value="Genomic_DNA"/>
</dbReference>
<dbReference type="Proteomes" id="UP000295517">
    <property type="component" value="Chromosome"/>
</dbReference>
<name>A0AAX1ED41_9GAMM</name>
<keyword evidence="1" id="KW-0732">Signal</keyword>
<evidence type="ECO:0000313" key="2">
    <source>
        <dbReference type="EMBL" id="QBR83041.1"/>
    </source>
</evidence>
<proteinExistence type="predicted"/>
<accession>A0AAX1ED41</accession>
<gene>
    <name evidence="2" type="ORF">E3983_00925</name>
</gene>
<reference evidence="2 3" key="1">
    <citation type="submission" date="2019-03" db="EMBL/GenBank/DDBJ databases">
        <title>Diverse conjugative elements silence natural transformation in Legionella species.</title>
        <authorList>
            <person name="Durieux I."/>
            <person name="Ginevra C."/>
            <person name="Attaiech L."/>
            <person name="Picq K."/>
            <person name="Juan P.A."/>
            <person name="Jarraud S."/>
            <person name="Charpentier X."/>
        </authorList>
    </citation>
    <scope>NUCLEOTIDE SEQUENCE [LARGE SCALE GENOMIC DNA]</scope>
    <source>
        <strain evidence="2 3">HL-0427-4011</strain>
    </source>
</reference>
<feature type="signal peptide" evidence="1">
    <location>
        <begin position="1"/>
        <end position="19"/>
    </location>
</feature>
<feature type="chain" id="PRO_5043455020" evidence="1">
    <location>
        <begin position="20"/>
        <end position="75"/>
    </location>
</feature>
<sequence>MNKIFLNMFLLLLFLPAQAADIPEAEIEDQKHDQEMCVQQRVDQCIDVMCQTPEDINCTQICEQNAKNECLQAGE</sequence>